<dbReference type="InterPro" id="IPR011009">
    <property type="entry name" value="Kinase-like_dom_sf"/>
</dbReference>
<organism evidence="3 4">
    <name type="scientific">Pseudomonas synxantha</name>
    <dbReference type="NCBI Taxonomy" id="47883"/>
    <lineage>
        <taxon>Bacteria</taxon>
        <taxon>Pseudomonadati</taxon>
        <taxon>Pseudomonadota</taxon>
        <taxon>Gammaproteobacteria</taxon>
        <taxon>Pseudomonadales</taxon>
        <taxon>Pseudomonadaceae</taxon>
        <taxon>Pseudomonas</taxon>
    </lineage>
</organism>
<feature type="modified residue" description="4-aspartylphosphate" evidence="1">
    <location>
        <position position="61"/>
    </location>
</feature>
<dbReference type="Proteomes" id="UP000306562">
    <property type="component" value="Chromosome"/>
</dbReference>
<dbReference type="Gene3D" id="3.40.50.2300">
    <property type="match status" value="1"/>
</dbReference>
<dbReference type="GO" id="GO:0000160">
    <property type="term" value="P:phosphorelay signal transduction system"/>
    <property type="evidence" value="ECO:0007669"/>
    <property type="project" value="InterPro"/>
</dbReference>
<dbReference type="Pfam" id="PF01636">
    <property type="entry name" value="APH"/>
    <property type="match status" value="1"/>
</dbReference>
<keyword evidence="1" id="KW-0597">Phosphoprotein</keyword>
<name>A0AAX3ID84_9PSED</name>
<accession>A0AAX3ID84</accession>
<evidence type="ECO:0000313" key="4">
    <source>
        <dbReference type="Proteomes" id="UP000306562"/>
    </source>
</evidence>
<dbReference type="InterPro" id="IPR002575">
    <property type="entry name" value="Aminoglycoside_PTrfase"/>
</dbReference>
<dbReference type="InterPro" id="IPR011006">
    <property type="entry name" value="CheY-like_superfamily"/>
</dbReference>
<evidence type="ECO:0000256" key="1">
    <source>
        <dbReference type="PROSITE-ProRule" id="PRU00169"/>
    </source>
</evidence>
<feature type="domain" description="Response regulatory" evidence="2">
    <location>
        <begin position="10"/>
        <end position="141"/>
    </location>
</feature>
<gene>
    <name evidence="3" type="ORF">NCTC10696_05144</name>
</gene>
<dbReference type="EMBL" id="LR590482">
    <property type="protein sequence ID" value="VTR04702.1"/>
    <property type="molecule type" value="Genomic_DNA"/>
</dbReference>
<evidence type="ECO:0000313" key="3">
    <source>
        <dbReference type="EMBL" id="VTR04702.1"/>
    </source>
</evidence>
<protein>
    <submittedName>
        <fullName evidence="3">Response regulator of citrate/malate metabolism</fullName>
    </submittedName>
</protein>
<dbReference type="InterPro" id="IPR001789">
    <property type="entry name" value="Sig_transdc_resp-reg_receiver"/>
</dbReference>
<sequence length="481" mass="53439">MNLDGTKIMKLLLVEDNKSYAETLIEQISRIEENIDIFLAESRDSALSFLNEVFFDLVILDLEIPTTDGSFDLEVEHGHQVFYTAGSLTPGTPVYILTGSNPDAFLRGLARKGQSIDLWGDGTLVPTVAYYLKEDGNQLIAEIRDIASRIALTDAIRINTGANAIDLTQEQKRAIKVFTRANGGSFCKLKKLGGLSDAIVLKISVMDQAGRVRCECVGKLGLARHVKKEIAAYEAEVKHLRLGTFAPVMSYNDQGLRGFSAIFYVLADEHTDTFFQLALTNPAAALDVLGRIRTALARWSDTRNVKPVKIKDIRRRILSDENFQNIITTHSLEILLDLEERTVEISEACIHGDLHGGNILVNGDNTPVLIDFGDVGTGYTCLDPITLELSLIFHPDARANGLATLLESSGESWLDLNIYAKDSPLYQVVKYCREWAYDVAPHDESVLSMAYLFVLKQFKYDTVPPEVLNKILKGIINRLND</sequence>
<dbReference type="CDD" id="cd00156">
    <property type="entry name" value="REC"/>
    <property type="match status" value="1"/>
</dbReference>
<reference evidence="3 4" key="1">
    <citation type="submission" date="2019-05" db="EMBL/GenBank/DDBJ databases">
        <authorList>
            <consortium name="Pathogen Informatics"/>
        </authorList>
    </citation>
    <scope>NUCLEOTIDE SEQUENCE [LARGE SCALE GENOMIC DNA]</scope>
    <source>
        <strain evidence="3 4">NCTC10696</strain>
    </source>
</reference>
<proteinExistence type="predicted"/>
<dbReference type="SUPFAM" id="SSF52172">
    <property type="entry name" value="CheY-like"/>
    <property type="match status" value="1"/>
</dbReference>
<dbReference type="AlphaFoldDB" id="A0AAX3ID84"/>
<dbReference type="Gene3D" id="3.90.1200.10">
    <property type="match status" value="1"/>
</dbReference>
<dbReference type="PROSITE" id="PS50110">
    <property type="entry name" value="RESPONSE_REGULATORY"/>
    <property type="match status" value="1"/>
</dbReference>
<dbReference type="SUPFAM" id="SSF56112">
    <property type="entry name" value="Protein kinase-like (PK-like)"/>
    <property type="match status" value="1"/>
</dbReference>
<evidence type="ECO:0000259" key="2">
    <source>
        <dbReference type="PROSITE" id="PS50110"/>
    </source>
</evidence>